<dbReference type="EMBL" id="QKYT01001460">
    <property type="protein sequence ID" value="RIA79209.1"/>
    <property type="molecule type" value="Genomic_DNA"/>
</dbReference>
<sequence length="171" mass="19862">MSQSSDISVKIDDEIDIENDIATDVTDVEKNIATDIKKIDKPHKGKPITMIEVSPKGTYLVNYSPKTFDKVNKDFFNLLNGSFIGWNVENVEDEFQLKLDYCHIITHEYKNMINICVSDNKKLAYIYDNYLIELKKEIFIRIKIIFGFIPHKPKIISGCVKEFTIYLKIMT</sequence>
<gene>
    <name evidence="1" type="ORF">C1645_847204</name>
</gene>
<dbReference type="Proteomes" id="UP000265703">
    <property type="component" value="Unassembled WGS sequence"/>
</dbReference>
<dbReference type="OrthoDB" id="2442002at2759"/>
<organism evidence="1 2">
    <name type="scientific">Glomus cerebriforme</name>
    <dbReference type="NCBI Taxonomy" id="658196"/>
    <lineage>
        <taxon>Eukaryota</taxon>
        <taxon>Fungi</taxon>
        <taxon>Fungi incertae sedis</taxon>
        <taxon>Mucoromycota</taxon>
        <taxon>Glomeromycotina</taxon>
        <taxon>Glomeromycetes</taxon>
        <taxon>Glomerales</taxon>
        <taxon>Glomeraceae</taxon>
        <taxon>Glomus</taxon>
    </lineage>
</organism>
<evidence type="ECO:0000313" key="1">
    <source>
        <dbReference type="EMBL" id="RIA79209.1"/>
    </source>
</evidence>
<accession>A0A397S3B7</accession>
<keyword evidence="2" id="KW-1185">Reference proteome</keyword>
<protein>
    <submittedName>
        <fullName evidence="1">Uncharacterized protein</fullName>
    </submittedName>
</protein>
<dbReference type="AlphaFoldDB" id="A0A397S3B7"/>
<reference evidence="1 2" key="1">
    <citation type="submission" date="2018-06" db="EMBL/GenBank/DDBJ databases">
        <title>Comparative genomics reveals the genomic features of Rhizophagus irregularis, R. cerebriforme, R. diaphanum and Gigaspora rosea, and their symbiotic lifestyle signature.</title>
        <authorList>
            <person name="Morin E."/>
            <person name="San Clemente H."/>
            <person name="Chen E.C.H."/>
            <person name="De La Providencia I."/>
            <person name="Hainaut M."/>
            <person name="Kuo A."/>
            <person name="Kohler A."/>
            <person name="Murat C."/>
            <person name="Tang N."/>
            <person name="Roy S."/>
            <person name="Loubradou J."/>
            <person name="Henrissat B."/>
            <person name="Grigoriev I.V."/>
            <person name="Corradi N."/>
            <person name="Roux C."/>
            <person name="Martin F.M."/>
        </authorList>
    </citation>
    <scope>NUCLEOTIDE SEQUENCE [LARGE SCALE GENOMIC DNA]</scope>
    <source>
        <strain evidence="1 2">DAOM 227022</strain>
    </source>
</reference>
<comment type="caution">
    <text evidence="1">The sequence shown here is derived from an EMBL/GenBank/DDBJ whole genome shotgun (WGS) entry which is preliminary data.</text>
</comment>
<proteinExistence type="predicted"/>
<name>A0A397S3B7_9GLOM</name>
<evidence type="ECO:0000313" key="2">
    <source>
        <dbReference type="Proteomes" id="UP000265703"/>
    </source>
</evidence>